<reference evidence="1 2" key="1">
    <citation type="submission" date="2014-06" db="EMBL/GenBank/DDBJ databases">
        <title>Whole Genome Sequences of Three Symbiotic Endozoicomonas Bacteria.</title>
        <authorList>
            <person name="Neave M.J."/>
            <person name="Apprill A."/>
            <person name="Voolstra C.R."/>
        </authorList>
    </citation>
    <scope>NUCLEOTIDE SEQUENCE [LARGE SCALE GENOMIC DNA]</scope>
    <source>
        <strain evidence="1 2">DSM 25634</strain>
    </source>
</reference>
<sequence>MKKLTRSTEFYARTLFSVSLLAQWIRSLTHHPHSLLTEAVENERLSRVKIQKPPRKTRLISHWGTRGHSDQIKQNIFQQIQQEGPSIALMNRFNSMKVPNPFAKTWNTRSLAKYLKQNFPYKDFFPRSLKDIYDKININNHVHSTENIELVIRALWNRPGALEALLAKYYELDTDPDSVSQHLNAHGLRDNSGDLWTAGSVESAMIEAKPPEK</sequence>
<organism evidence="1 2">
    <name type="scientific">Endozoicomonas numazuensis</name>
    <dbReference type="NCBI Taxonomy" id="1137799"/>
    <lineage>
        <taxon>Bacteria</taxon>
        <taxon>Pseudomonadati</taxon>
        <taxon>Pseudomonadota</taxon>
        <taxon>Gammaproteobacteria</taxon>
        <taxon>Oceanospirillales</taxon>
        <taxon>Endozoicomonadaceae</taxon>
        <taxon>Endozoicomonas</taxon>
    </lineage>
</organism>
<dbReference type="EMBL" id="JOKH01000001">
    <property type="protein sequence ID" value="KEQ18724.1"/>
    <property type="molecule type" value="Genomic_DNA"/>
</dbReference>
<keyword evidence="2" id="KW-1185">Reference proteome</keyword>
<protein>
    <submittedName>
        <fullName evidence="1">Uncharacterized protein</fullName>
    </submittedName>
</protein>
<dbReference type="AlphaFoldDB" id="A0A081NJV1"/>
<name>A0A081NJV1_9GAMM</name>
<proteinExistence type="predicted"/>
<dbReference type="Proteomes" id="UP000028073">
    <property type="component" value="Unassembled WGS sequence"/>
</dbReference>
<comment type="caution">
    <text evidence="1">The sequence shown here is derived from an EMBL/GenBank/DDBJ whole genome shotgun (WGS) entry which is preliminary data.</text>
</comment>
<gene>
    <name evidence="1" type="ORF">GZ78_01040</name>
</gene>
<accession>A0A081NJV1</accession>
<evidence type="ECO:0000313" key="2">
    <source>
        <dbReference type="Proteomes" id="UP000028073"/>
    </source>
</evidence>
<evidence type="ECO:0000313" key="1">
    <source>
        <dbReference type="EMBL" id="KEQ18724.1"/>
    </source>
</evidence>